<keyword evidence="3" id="KW-1185">Reference proteome</keyword>
<dbReference type="RefSeq" id="WP_268235347.1">
    <property type="nucleotide sequence ID" value="NZ_BMGJ01000021.1"/>
</dbReference>
<dbReference type="EMBL" id="BMGJ01000021">
    <property type="protein sequence ID" value="GGD78247.1"/>
    <property type="molecule type" value="Genomic_DNA"/>
</dbReference>
<sequence>MQQMDFGKSVILSAIPLVAAIPLYRWVKDNDDDRQAKGFFK</sequence>
<accession>A0ABQ1RR29</accession>
<name>A0ABQ1RR29_9ALTE</name>
<organism evidence="2 3">
    <name type="scientific">Lacimicrobium alkaliphilum</name>
    <dbReference type="NCBI Taxonomy" id="1526571"/>
    <lineage>
        <taxon>Bacteria</taxon>
        <taxon>Pseudomonadati</taxon>
        <taxon>Pseudomonadota</taxon>
        <taxon>Gammaproteobacteria</taxon>
        <taxon>Alteromonadales</taxon>
        <taxon>Alteromonadaceae</taxon>
        <taxon>Lacimicrobium</taxon>
    </lineage>
</organism>
<protein>
    <recommendedName>
        <fullName evidence="4">Glutamyl-tRNA amidotransferase</fullName>
    </recommendedName>
</protein>
<feature type="transmembrane region" description="Helical" evidence="1">
    <location>
        <begin position="6"/>
        <end position="27"/>
    </location>
</feature>
<evidence type="ECO:0000313" key="3">
    <source>
        <dbReference type="Proteomes" id="UP000614272"/>
    </source>
</evidence>
<dbReference type="Proteomes" id="UP000614272">
    <property type="component" value="Unassembled WGS sequence"/>
</dbReference>
<evidence type="ECO:0000256" key="1">
    <source>
        <dbReference type="SAM" id="Phobius"/>
    </source>
</evidence>
<comment type="caution">
    <text evidence="2">The sequence shown here is derived from an EMBL/GenBank/DDBJ whole genome shotgun (WGS) entry which is preliminary data.</text>
</comment>
<gene>
    <name evidence="2" type="ORF">GCM10011357_36650</name>
</gene>
<keyword evidence="1" id="KW-0812">Transmembrane</keyword>
<evidence type="ECO:0000313" key="2">
    <source>
        <dbReference type="EMBL" id="GGD78247.1"/>
    </source>
</evidence>
<evidence type="ECO:0008006" key="4">
    <source>
        <dbReference type="Google" id="ProtNLM"/>
    </source>
</evidence>
<keyword evidence="1" id="KW-0472">Membrane</keyword>
<keyword evidence="1" id="KW-1133">Transmembrane helix</keyword>
<proteinExistence type="predicted"/>
<reference evidence="3" key="1">
    <citation type="journal article" date="2019" name="Int. J. Syst. Evol. Microbiol.">
        <title>The Global Catalogue of Microorganisms (GCM) 10K type strain sequencing project: providing services to taxonomists for standard genome sequencing and annotation.</title>
        <authorList>
            <consortium name="The Broad Institute Genomics Platform"/>
            <consortium name="The Broad Institute Genome Sequencing Center for Infectious Disease"/>
            <person name="Wu L."/>
            <person name="Ma J."/>
        </authorList>
    </citation>
    <scope>NUCLEOTIDE SEQUENCE [LARGE SCALE GENOMIC DNA]</scope>
    <source>
        <strain evidence="3">CGMCC 1.12923</strain>
    </source>
</reference>